<reference evidence="17 18" key="1">
    <citation type="submission" date="2016-10" db="EMBL/GenBank/DDBJ databases">
        <authorList>
            <person name="de Groot N.N."/>
        </authorList>
    </citation>
    <scope>NUCLEOTIDE SEQUENCE [LARGE SCALE GENOMIC DNA]</scope>
    <source>
        <strain evidence="17 18">DSM 21799</strain>
    </source>
</reference>
<evidence type="ECO:0000256" key="2">
    <source>
        <dbReference type="ARBA" id="ARBA00022741"/>
    </source>
</evidence>
<dbReference type="PROSITE" id="PS51217">
    <property type="entry name" value="UVRD_HELICASE_CTER"/>
    <property type="match status" value="1"/>
</dbReference>
<dbReference type="Pfam" id="PF13361">
    <property type="entry name" value="UvrD_C"/>
    <property type="match status" value="1"/>
</dbReference>
<keyword evidence="8" id="KW-0238">DNA-binding</keyword>
<dbReference type="GO" id="GO:0000725">
    <property type="term" value="P:recombinational repair"/>
    <property type="evidence" value="ECO:0007669"/>
    <property type="project" value="TreeGrafter"/>
</dbReference>
<dbReference type="Gene3D" id="1.10.486.10">
    <property type="entry name" value="PCRA, domain 4"/>
    <property type="match status" value="1"/>
</dbReference>
<dbReference type="SUPFAM" id="SSF52540">
    <property type="entry name" value="P-loop containing nucleoside triphosphate hydrolases"/>
    <property type="match status" value="1"/>
</dbReference>
<dbReference type="GO" id="GO:0003677">
    <property type="term" value="F:DNA binding"/>
    <property type="evidence" value="ECO:0007669"/>
    <property type="project" value="UniProtKB-KW"/>
</dbReference>
<dbReference type="PROSITE" id="PS51198">
    <property type="entry name" value="UVRD_HELICASE_ATP_BIND"/>
    <property type="match status" value="1"/>
</dbReference>
<feature type="binding site" evidence="14">
    <location>
        <begin position="37"/>
        <end position="44"/>
    </location>
    <ligand>
        <name>ATP</name>
        <dbReference type="ChEBI" id="CHEBI:30616"/>
    </ligand>
</feature>
<dbReference type="RefSeq" id="WP_091187593.1">
    <property type="nucleotide sequence ID" value="NZ_FNRY01000002.1"/>
</dbReference>
<evidence type="ECO:0000313" key="18">
    <source>
        <dbReference type="Proteomes" id="UP000199183"/>
    </source>
</evidence>
<keyword evidence="2 14" id="KW-0547">Nucleotide-binding</keyword>
<feature type="domain" description="UvrD-like helicase ATP-binding" evidence="15">
    <location>
        <begin position="16"/>
        <end position="348"/>
    </location>
</feature>
<dbReference type="Gene3D" id="3.90.320.10">
    <property type="match status" value="1"/>
</dbReference>
<keyword evidence="6" id="KW-0269">Exonuclease</keyword>
<keyword evidence="10" id="KW-0413">Isomerase</keyword>
<evidence type="ECO:0000256" key="13">
    <source>
        <dbReference type="ARBA" id="ARBA00048988"/>
    </source>
</evidence>
<protein>
    <recommendedName>
        <fullName evidence="12">DNA 3'-5' helicase</fullName>
        <ecNumber evidence="12">5.6.2.4</ecNumber>
    </recommendedName>
</protein>
<evidence type="ECO:0000259" key="16">
    <source>
        <dbReference type="PROSITE" id="PS51217"/>
    </source>
</evidence>
<dbReference type="GO" id="GO:0005524">
    <property type="term" value="F:ATP binding"/>
    <property type="evidence" value="ECO:0007669"/>
    <property type="project" value="UniProtKB-UniRule"/>
</dbReference>
<dbReference type="InterPro" id="IPR038726">
    <property type="entry name" value="PDDEXK_AddAB-type"/>
</dbReference>
<evidence type="ECO:0000313" key="17">
    <source>
        <dbReference type="EMBL" id="SEC52885.1"/>
    </source>
</evidence>
<evidence type="ECO:0000256" key="5">
    <source>
        <dbReference type="ARBA" id="ARBA00022806"/>
    </source>
</evidence>
<keyword evidence="3" id="KW-0227">DNA damage</keyword>
<comment type="catalytic activity">
    <reaction evidence="13">
        <text>ATP + H2O = ADP + phosphate + H(+)</text>
        <dbReference type="Rhea" id="RHEA:13065"/>
        <dbReference type="ChEBI" id="CHEBI:15377"/>
        <dbReference type="ChEBI" id="CHEBI:15378"/>
        <dbReference type="ChEBI" id="CHEBI:30616"/>
        <dbReference type="ChEBI" id="CHEBI:43474"/>
        <dbReference type="ChEBI" id="CHEBI:456216"/>
        <dbReference type="EC" id="5.6.2.4"/>
    </reaction>
</comment>
<gene>
    <name evidence="17" type="ORF">SAMN04489806_3137</name>
</gene>
<proteinExistence type="predicted"/>
<dbReference type="EMBL" id="FNRY01000002">
    <property type="protein sequence ID" value="SEC52885.1"/>
    <property type="molecule type" value="Genomic_DNA"/>
</dbReference>
<dbReference type="GO" id="GO:0033202">
    <property type="term" value="C:DNA helicase complex"/>
    <property type="evidence" value="ECO:0007669"/>
    <property type="project" value="TreeGrafter"/>
</dbReference>
<dbReference type="AlphaFoldDB" id="A0A1H4T8S5"/>
<dbReference type="GO" id="GO:0004527">
    <property type="term" value="F:exonuclease activity"/>
    <property type="evidence" value="ECO:0007669"/>
    <property type="project" value="UniProtKB-KW"/>
</dbReference>
<evidence type="ECO:0000256" key="1">
    <source>
        <dbReference type="ARBA" id="ARBA00022722"/>
    </source>
</evidence>
<dbReference type="InterPro" id="IPR011604">
    <property type="entry name" value="PDDEXK-like_dom_sf"/>
</dbReference>
<dbReference type="CDD" id="cd17932">
    <property type="entry name" value="DEXQc_UvrD"/>
    <property type="match status" value="1"/>
</dbReference>
<evidence type="ECO:0000256" key="14">
    <source>
        <dbReference type="PROSITE-ProRule" id="PRU00560"/>
    </source>
</evidence>
<accession>A0A1H4T8S5</accession>
<dbReference type="GO" id="GO:0005829">
    <property type="term" value="C:cytosol"/>
    <property type="evidence" value="ECO:0007669"/>
    <property type="project" value="TreeGrafter"/>
</dbReference>
<dbReference type="Gene3D" id="3.40.50.300">
    <property type="entry name" value="P-loop containing nucleotide triphosphate hydrolases"/>
    <property type="match status" value="3"/>
</dbReference>
<keyword evidence="4 14" id="KW-0378">Hydrolase</keyword>
<dbReference type="PANTHER" id="PTHR11070:SF55">
    <property type="entry name" value="DNA 3'-5' HELICASE"/>
    <property type="match status" value="1"/>
</dbReference>
<dbReference type="Pfam" id="PF12705">
    <property type="entry name" value="PDDEXK_1"/>
    <property type="match status" value="1"/>
</dbReference>
<dbReference type="GO" id="GO:0043138">
    <property type="term" value="F:3'-5' DNA helicase activity"/>
    <property type="evidence" value="ECO:0007669"/>
    <property type="project" value="UniProtKB-EC"/>
</dbReference>
<keyword evidence="1" id="KW-0540">Nuclease</keyword>
<name>A0A1H4T8S5_9MICO</name>
<keyword evidence="9" id="KW-0234">DNA repair</keyword>
<dbReference type="Proteomes" id="UP000199183">
    <property type="component" value="Unassembled WGS sequence"/>
</dbReference>
<dbReference type="PANTHER" id="PTHR11070">
    <property type="entry name" value="UVRD / RECB / PCRA DNA HELICASE FAMILY MEMBER"/>
    <property type="match status" value="1"/>
</dbReference>
<feature type="domain" description="UvrD-like helicase C-terminal" evidence="16">
    <location>
        <begin position="349"/>
        <end position="660"/>
    </location>
</feature>
<dbReference type="InterPro" id="IPR014016">
    <property type="entry name" value="UvrD-like_ATP-bd"/>
</dbReference>
<sequence>MTRYTAREIAARLGLPAPTEEQVAVIEAPLQPALVVAGAGSGKTETMANRIVWLLANEHITVSQVLGLTFTRKAAGELASRVRERVAQLRRLDDADGGDVDVLETPTISTYNAFAASLFREYGRLIGREPDVTVITEASAWTLAREIIVSSDDDRLSGLDKSVDQITSAVVRLAHALSDNDAAHRRDEIERLCEQFPALLELPINDDTTRKRRPDPDLEKACAELGALPTLVEHAQRFDAEKRRRGLIEFSDQVSLALEICRRIERVPAEYQERYKVVILDEYQDTSVVQTELLARLFAGHGVMAVGDPNQSIYGWRGASASNLARFSADFGGGHADGYSLSTSWRNPRLVLDAANALVRPLPALPGVAVKRLSPASFAGDGRVDVDVAETIVDEADTTALWLAAQLERPGRSAALLCRSLKTVRPFTDALERRGVPYHVLGLAGLLEQPVIVDLVCALRVLNDPTAGSELIRLLTGARWRIGTKDIAGLRETARWLAKRDVHQQLIPDETRQLLRESVADDDSASLVDALDFLVTAPVDHRALADITPVGVQRMKACGRSLAELRRRSGLALNDLVNLVIQELQLDIEVAANATNALGASSIEAFSEQISAYLAVDERGALGPFLAWLAEAEKRENLSPRSEDPEPGTVQILTIHGAKGLEWDAVAVPRLVDGELPSTLRSKRGWTAFGELPYEFRGDSADLPQLAWRGAANQQDFARAYAAFGAELESRNAEEQRRLAYVAVTRAKDALLATGSFWSSQSRPRRPGVFMREVAAAVATEPVELPEQPLAEENPLAVDVDHVPWPLDPLGPREAAVHAAAERVRSADPDAATPWDDEIALLLAERERRQNATAQVDLPHRVPASRFKDFVSDPAAVAARARRPLPEKPYRQTRLGTLFHSWVEERAGIRGGSEMLDASLDELDIESDESGTLLPAEQAELDQLEVLKRTFEASEWGPRMPIEVEEEINFVLAGQVIICKLDAVYRTADGYQIVDWKTGRPPKSPEELEERQLQLALYRAAYAEARDIDPELIDAVLYYVADDLVIRPDHLSSAEELRSRWESSVLPS</sequence>
<evidence type="ECO:0000256" key="12">
    <source>
        <dbReference type="ARBA" id="ARBA00034808"/>
    </source>
</evidence>
<keyword evidence="5 14" id="KW-0347">Helicase</keyword>
<evidence type="ECO:0000256" key="10">
    <source>
        <dbReference type="ARBA" id="ARBA00023235"/>
    </source>
</evidence>
<keyword evidence="18" id="KW-1185">Reference proteome</keyword>
<dbReference type="OrthoDB" id="4812256at2"/>
<dbReference type="EC" id="5.6.2.4" evidence="12"/>
<evidence type="ECO:0000256" key="3">
    <source>
        <dbReference type="ARBA" id="ARBA00022763"/>
    </source>
</evidence>
<evidence type="ECO:0000256" key="8">
    <source>
        <dbReference type="ARBA" id="ARBA00023125"/>
    </source>
</evidence>
<dbReference type="InterPro" id="IPR014017">
    <property type="entry name" value="DNA_helicase_UvrD-like_C"/>
</dbReference>
<evidence type="ECO:0000259" key="15">
    <source>
        <dbReference type="PROSITE" id="PS51198"/>
    </source>
</evidence>
<evidence type="ECO:0000256" key="6">
    <source>
        <dbReference type="ARBA" id="ARBA00022839"/>
    </source>
</evidence>
<evidence type="ECO:0000256" key="9">
    <source>
        <dbReference type="ARBA" id="ARBA00023204"/>
    </source>
</evidence>
<dbReference type="InterPro" id="IPR000212">
    <property type="entry name" value="DNA_helicase_UvrD/REP"/>
</dbReference>
<evidence type="ECO:0000256" key="4">
    <source>
        <dbReference type="ARBA" id="ARBA00022801"/>
    </source>
</evidence>
<dbReference type="Pfam" id="PF00580">
    <property type="entry name" value="UvrD-helicase"/>
    <property type="match status" value="1"/>
</dbReference>
<comment type="catalytic activity">
    <reaction evidence="11">
        <text>Couples ATP hydrolysis with the unwinding of duplex DNA by translocating in the 3'-5' direction.</text>
        <dbReference type="EC" id="5.6.2.4"/>
    </reaction>
</comment>
<keyword evidence="7 14" id="KW-0067">ATP-binding</keyword>
<evidence type="ECO:0000256" key="7">
    <source>
        <dbReference type="ARBA" id="ARBA00022840"/>
    </source>
</evidence>
<dbReference type="STRING" id="640635.SAMN04489806_3137"/>
<dbReference type="InterPro" id="IPR027417">
    <property type="entry name" value="P-loop_NTPase"/>
</dbReference>
<evidence type="ECO:0000256" key="11">
    <source>
        <dbReference type="ARBA" id="ARBA00034617"/>
    </source>
</evidence>
<organism evidence="17 18">
    <name type="scientific">Paramicrobacterium humi</name>
    <dbReference type="NCBI Taxonomy" id="640635"/>
    <lineage>
        <taxon>Bacteria</taxon>
        <taxon>Bacillati</taxon>
        <taxon>Actinomycetota</taxon>
        <taxon>Actinomycetes</taxon>
        <taxon>Micrococcales</taxon>
        <taxon>Microbacteriaceae</taxon>
        <taxon>Paramicrobacterium</taxon>
    </lineage>
</organism>